<feature type="transmembrane region" description="Helical" evidence="8">
    <location>
        <begin position="35"/>
        <end position="63"/>
    </location>
</feature>
<dbReference type="InterPro" id="IPR003010">
    <property type="entry name" value="C-N_Hydrolase"/>
</dbReference>
<name>A0A382E790_9ZZZZ</name>
<feature type="domain" description="CN hydrolase" evidence="9">
    <location>
        <begin position="172"/>
        <end position="357"/>
    </location>
</feature>
<evidence type="ECO:0000313" key="10">
    <source>
        <dbReference type="EMBL" id="SVB45747.1"/>
    </source>
</evidence>
<organism evidence="10">
    <name type="scientific">marine metagenome</name>
    <dbReference type="NCBI Taxonomy" id="408172"/>
    <lineage>
        <taxon>unclassified sequences</taxon>
        <taxon>metagenomes</taxon>
        <taxon>ecological metagenomes</taxon>
    </lineage>
</organism>
<evidence type="ECO:0000256" key="5">
    <source>
        <dbReference type="ARBA" id="ARBA00022989"/>
    </source>
</evidence>
<evidence type="ECO:0000256" key="7">
    <source>
        <dbReference type="ARBA" id="ARBA00023315"/>
    </source>
</evidence>
<dbReference type="GO" id="GO:0005886">
    <property type="term" value="C:plasma membrane"/>
    <property type="evidence" value="ECO:0007669"/>
    <property type="project" value="UniProtKB-SubCell"/>
</dbReference>
<feature type="transmembrane region" description="Helical" evidence="8">
    <location>
        <begin position="70"/>
        <end position="95"/>
    </location>
</feature>
<dbReference type="PANTHER" id="PTHR38686:SF1">
    <property type="entry name" value="APOLIPOPROTEIN N-ACYLTRANSFERASE"/>
    <property type="match status" value="1"/>
</dbReference>
<dbReference type="PANTHER" id="PTHR38686">
    <property type="entry name" value="APOLIPOPROTEIN N-ACYLTRANSFERASE"/>
    <property type="match status" value="1"/>
</dbReference>
<dbReference type="PROSITE" id="PS50263">
    <property type="entry name" value="CN_HYDROLASE"/>
    <property type="match status" value="1"/>
</dbReference>
<keyword evidence="7" id="KW-0012">Acyltransferase</keyword>
<evidence type="ECO:0000256" key="6">
    <source>
        <dbReference type="ARBA" id="ARBA00023136"/>
    </source>
</evidence>
<feature type="transmembrane region" description="Helical" evidence="8">
    <location>
        <begin position="12"/>
        <end position="29"/>
    </location>
</feature>
<dbReference type="GO" id="GO:0042158">
    <property type="term" value="P:lipoprotein biosynthetic process"/>
    <property type="evidence" value="ECO:0007669"/>
    <property type="project" value="InterPro"/>
</dbReference>
<keyword evidence="2" id="KW-1003">Cell membrane</keyword>
<dbReference type="Pfam" id="PF20154">
    <property type="entry name" value="LNT_N"/>
    <property type="match status" value="1"/>
</dbReference>
<keyword evidence="5 8" id="KW-1133">Transmembrane helix</keyword>
<dbReference type="EMBL" id="UINC01042729">
    <property type="protein sequence ID" value="SVB45747.1"/>
    <property type="molecule type" value="Genomic_DNA"/>
</dbReference>
<keyword evidence="4 8" id="KW-0812">Transmembrane</keyword>
<proteinExistence type="predicted"/>
<dbReference type="GO" id="GO:0016410">
    <property type="term" value="F:N-acyltransferase activity"/>
    <property type="evidence" value="ECO:0007669"/>
    <property type="project" value="InterPro"/>
</dbReference>
<dbReference type="SUPFAM" id="SSF56317">
    <property type="entry name" value="Carbon-nitrogen hydrolase"/>
    <property type="match status" value="1"/>
</dbReference>
<dbReference type="Gene3D" id="3.60.110.10">
    <property type="entry name" value="Carbon-nitrogen hydrolase"/>
    <property type="match status" value="1"/>
</dbReference>
<dbReference type="InterPro" id="IPR004563">
    <property type="entry name" value="Apolipo_AcylTrfase"/>
</dbReference>
<protein>
    <recommendedName>
        <fullName evidence="9">CN hydrolase domain-containing protein</fullName>
    </recommendedName>
</protein>
<evidence type="ECO:0000256" key="2">
    <source>
        <dbReference type="ARBA" id="ARBA00022475"/>
    </source>
</evidence>
<dbReference type="InterPro" id="IPR045378">
    <property type="entry name" value="LNT_N"/>
</dbReference>
<comment type="subcellular location">
    <subcellularLocation>
        <location evidence="1">Cell membrane</location>
        <topology evidence="1">Multi-pass membrane protein</topology>
    </subcellularLocation>
</comment>
<dbReference type="InterPro" id="IPR036526">
    <property type="entry name" value="C-N_Hydrolase_sf"/>
</dbReference>
<feature type="transmembrane region" description="Helical" evidence="8">
    <location>
        <begin position="115"/>
        <end position="134"/>
    </location>
</feature>
<evidence type="ECO:0000256" key="3">
    <source>
        <dbReference type="ARBA" id="ARBA00022679"/>
    </source>
</evidence>
<evidence type="ECO:0000256" key="8">
    <source>
        <dbReference type="SAM" id="Phobius"/>
    </source>
</evidence>
<feature type="non-terminal residue" evidence="10">
    <location>
        <position position="357"/>
    </location>
</feature>
<evidence type="ECO:0000259" key="9">
    <source>
        <dbReference type="PROSITE" id="PS50263"/>
    </source>
</evidence>
<evidence type="ECO:0000256" key="4">
    <source>
        <dbReference type="ARBA" id="ARBA00022692"/>
    </source>
</evidence>
<evidence type="ECO:0000256" key="1">
    <source>
        <dbReference type="ARBA" id="ARBA00004651"/>
    </source>
</evidence>
<sequence length="357" mass="40544">MNGTVKENFLNGYLFGLTQNFIAVYWIGFNSGASIGVVLFSLIVAVIYLALFWGLTGLIFALIPNRSHLGIVLSPFLIVSMEWIRSFGPLGFPWINLALTQSEYIFLTQIVEITGPYGISFWIIGINGLIYLGLIRENTFKEAMIAVLILLAGLSIAGWGRIESINSTYRTIQVGIVQPNIDPNLKWNEKDRIIALMDSLHQVAVDLKPDIVLFPETAVPAYLRLNSRVRKMLQNRVDQTGIPLLTGTIDRKIEGGKKYYYNSAMWLSPNNDYEMYSKVHLVPFAEYDLLPFLFHPLRWLNLNINRGNFRSGKEYKVFEWDGVRFSNLICYESSLPKIVRRFIGEGAEILMIEANDG</sequence>
<dbReference type="NCBIfam" id="TIGR00546">
    <property type="entry name" value="lnt"/>
    <property type="match status" value="1"/>
</dbReference>
<reference evidence="10" key="1">
    <citation type="submission" date="2018-05" db="EMBL/GenBank/DDBJ databases">
        <authorList>
            <person name="Lanie J.A."/>
            <person name="Ng W.-L."/>
            <person name="Kazmierczak K.M."/>
            <person name="Andrzejewski T.M."/>
            <person name="Davidsen T.M."/>
            <person name="Wayne K.J."/>
            <person name="Tettelin H."/>
            <person name="Glass J.I."/>
            <person name="Rusch D."/>
            <person name="Podicherti R."/>
            <person name="Tsui H.-C.T."/>
            <person name="Winkler M.E."/>
        </authorList>
    </citation>
    <scope>NUCLEOTIDE SEQUENCE</scope>
</reference>
<keyword evidence="3" id="KW-0808">Transferase</keyword>
<keyword evidence="6 8" id="KW-0472">Membrane</keyword>
<accession>A0A382E790</accession>
<gene>
    <name evidence="10" type="ORF">METZ01_LOCUS198601</name>
</gene>
<feature type="transmembrane region" description="Helical" evidence="8">
    <location>
        <begin position="143"/>
        <end position="162"/>
    </location>
</feature>
<dbReference type="AlphaFoldDB" id="A0A382E790"/>
<dbReference type="Pfam" id="PF00795">
    <property type="entry name" value="CN_hydrolase"/>
    <property type="match status" value="1"/>
</dbReference>